<dbReference type="SMART" id="SM00267">
    <property type="entry name" value="GGDEF"/>
    <property type="match status" value="1"/>
</dbReference>
<dbReference type="PROSITE" id="PS50883">
    <property type="entry name" value="EAL"/>
    <property type="match status" value="1"/>
</dbReference>
<accession>A0A7X4GK24</accession>
<proteinExistence type="predicted"/>
<name>A0A7X4GK24_9SPHN</name>
<dbReference type="PROSITE" id="PS50887">
    <property type="entry name" value="GGDEF"/>
    <property type="match status" value="1"/>
</dbReference>
<dbReference type="AlphaFoldDB" id="A0A7X4GK24"/>
<protein>
    <submittedName>
        <fullName evidence="4">EAL domain-containing protein</fullName>
    </submittedName>
</protein>
<dbReference type="SUPFAM" id="SSF55073">
    <property type="entry name" value="Nucleotide cyclase"/>
    <property type="match status" value="1"/>
</dbReference>
<dbReference type="CDD" id="cd01949">
    <property type="entry name" value="GGDEF"/>
    <property type="match status" value="1"/>
</dbReference>
<keyword evidence="1" id="KW-0472">Membrane</keyword>
<dbReference type="InterPro" id="IPR007892">
    <property type="entry name" value="CHASE4"/>
</dbReference>
<dbReference type="InterPro" id="IPR001633">
    <property type="entry name" value="EAL_dom"/>
</dbReference>
<dbReference type="RefSeq" id="WP_160987396.1">
    <property type="nucleotide sequence ID" value="NZ_WVTD01000029.1"/>
</dbReference>
<feature type="domain" description="GGDEF" evidence="3">
    <location>
        <begin position="326"/>
        <end position="459"/>
    </location>
</feature>
<dbReference type="FunFam" id="3.30.70.270:FF:000001">
    <property type="entry name" value="Diguanylate cyclase domain protein"/>
    <property type="match status" value="1"/>
</dbReference>
<dbReference type="SMART" id="SM00052">
    <property type="entry name" value="EAL"/>
    <property type="match status" value="1"/>
</dbReference>
<dbReference type="EMBL" id="WVTD01000029">
    <property type="protein sequence ID" value="MYM00124.1"/>
    <property type="molecule type" value="Genomic_DNA"/>
</dbReference>
<evidence type="ECO:0000313" key="5">
    <source>
        <dbReference type="Proteomes" id="UP000465810"/>
    </source>
</evidence>
<reference evidence="4 5" key="1">
    <citation type="submission" date="2019-12" db="EMBL/GenBank/DDBJ databases">
        <authorList>
            <person name="Feng G."/>
            <person name="Zhu H."/>
        </authorList>
    </citation>
    <scope>NUCLEOTIDE SEQUENCE [LARGE SCALE GENOMIC DNA]</scope>
    <source>
        <strain evidence="4 5">FGD1</strain>
    </source>
</reference>
<dbReference type="InterPro" id="IPR043128">
    <property type="entry name" value="Rev_trsase/Diguanyl_cyclase"/>
</dbReference>
<evidence type="ECO:0000256" key="1">
    <source>
        <dbReference type="SAM" id="Phobius"/>
    </source>
</evidence>
<gene>
    <name evidence="4" type="ORF">GR702_20415</name>
</gene>
<dbReference type="NCBIfam" id="TIGR00254">
    <property type="entry name" value="GGDEF"/>
    <property type="match status" value="1"/>
</dbReference>
<dbReference type="InterPro" id="IPR035919">
    <property type="entry name" value="EAL_sf"/>
</dbReference>
<organism evidence="4 5">
    <name type="scientific">Novosphingobium silvae</name>
    <dbReference type="NCBI Taxonomy" id="2692619"/>
    <lineage>
        <taxon>Bacteria</taxon>
        <taxon>Pseudomonadati</taxon>
        <taxon>Pseudomonadota</taxon>
        <taxon>Alphaproteobacteria</taxon>
        <taxon>Sphingomonadales</taxon>
        <taxon>Sphingomonadaceae</taxon>
        <taxon>Novosphingobium</taxon>
    </lineage>
</organism>
<dbReference type="CDD" id="cd01948">
    <property type="entry name" value="EAL"/>
    <property type="match status" value="1"/>
</dbReference>
<dbReference type="InterPro" id="IPR000160">
    <property type="entry name" value="GGDEF_dom"/>
</dbReference>
<dbReference type="Pfam" id="PF00990">
    <property type="entry name" value="GGDEF"/>
    <property type="match status" value="1"/>
</dbReference>
<comment type="caution">
    <text evidence="4">The sequence shown here is derived from an EMBL/GenBank/DDBJ whole genome shotgun (WGS) entry which is preliminary data.</text>
</comment>
<dbReference type="Gene3D" id="3.20.20.450">
    <property type="entry name" value="EAL domain"/>
    <property type="match status" value="1"/>
</dbReference>
<feature type="transmembrane region" description="Helical" evidence="1">
    <location>
        <begin position="252"/>
        <end position="275"/>
    </location>
</feature>
<evidence type="ECO:0000313" key="4">
    <source>
        <dbReference type="EMBL" id="MYM00124.1"/>
    </source>
</evidence>
<keyword evidence="1" id="KW-1133">Transmembrane helix</keyword>
<sequence length="728" mass="80381">MRFTAPVVLAALFMLGLLLALLGWSGSEANRIALERDRGIVALVLAQAVERVAHAQESSTVWDEAVRQVRRTPPDKAWLDENLGSWFREYAGVDEVYILDARDRPIYAMRDGRNAVPETYVAVQDTAAPLARLLRTTRTVQKRTNGGLPMLSPGRGDLAIVRGRPAIVSVKPILADTPLARQEPGSEALHVAVVYLDENFFARVGRQYGLADAHYAITASGKGNSHSVPVLDRHGKTIGYLVWKPFAPGRQVIAALGPTLVLVLLLSTAVIYVLASRLARRTLDLEASRSNAHHRAMHDDLTGLGNRATFEQRLDEALARSRRHDSLLALLYIDLDRFKQVNDTLGHPAGDALIRQVAERLVAEVRSYDLVTRLGGDEFAILIGEPADREAVESICARIVAELERPFDLEGSQAFIGASIGIAVAPGDGTDRTELTRKADIALYKAKTEGRSRYCFFTPDMDRDVRSREKSYRDLRLALADCDRQLMLYYQPIHDLNDGRMVGVEALLRWWHPERGLMGPAGFIRSAEESGLIEVLGEWVLRQAVRDARQWPDLRVAVNVSPTQLRSRQFVDMVRQVLSEAGLAPQRLELEMTETALMAASGEVARALSELRRMGIACALDDFGTGYSSLSHIRDFAVDRIKIDRSFVNVVDTDAGAALVEAIVSLARANGLCLTAEGVEAQEQHEFLRRVGCHEVQGYLLSPPVPASQISRMLQGRETHAHQQSLAG</sequence>
<dbReference type="Proteomes" id="UP000465810">
    <property type="component" value="Unassembled WGS sequence"/>
</dbReference>
<evidence type="ECO:0000259" key="3">
    <source>
        <dbReference type="PROSITE" id="PS50887"/>
    </source>
</evidence>
<feature type="domain" description="EAL" evidence="2">
    <location>
        <begin position="468"/>
        <end position="718"/>
    </location>
</feature>
<keyword evidence="5" id="KW-1185">Reference proteome</keyword>
<dbReference type="GO" id="GO:0003824">
    <property type="term" value="F:catalytic activity"/>
    <property type="evidence" value="ECO:0007669"/>
    <property type="project" value="UniProtKB-ARBA"/>
</dbReference>
<keyword evidence="1" id="KW-0812">Transmembrane</keyword>
<dbReference type="Pfam" id="PF05228">
    <property type="entry name" value="CHASE4"/>
    <property type="match status" value="1"/>
</dbReference>
<dbReference type="PANTHER" id="PTHR44757">
    <property type="entry name" value="DIGUANYLATE CYCLASE DGCP"/>
    <property type="match status" value="1"/>
</dbReference>
<dbReference type="InterPro" id="IPR029787">
    <property type="entry name" value="Nucleotide_cyclase"/>
</dbReference>
<evidence type="ECO:0000259" key="2">
    <source>
        <dbReference type="PROSITE" id="PS50883"/>
    </source>
</evidence>
<dbReference type="Pfam" id="PF00563">
    <property type="entry name" value="EAL"/>
    <property type="match status" value="1"/>
</dbReference>
<dbReference type="SUPFAM" id="SSF141868">
    <property type="entry name" value="EAL domain-like"/>
    <property type="match status" value="1"/>
</dbReference>
<dbReference type="PANTHER" id="PTHR44757:SF4">
    <property type="entry name" value="DIGUANYLATE CYCLASE DGCE-RELATED"/>
    <property type="match status" value="1"/>
</dbReference>
<dbReference type="Gene3D" id="3.30.70.270">
    <property type="match status" value="1"/>
</dbReference>
<dbReference type="InterPro" id="IPR052155">
    <property type="entry name" value="Biofilm_reg_signaling"/>
</dbReference>